<dbReference type="SUPFAM" id="SSF81383">
    <property type="entry name" value="F-box domain"/>
    <property type="match status" value="1"/>
</dbReference>
<protein>
    <recommendedName>
        <fullName evidence="1">F-box domain-containing protein</fullName>
    </recommendedName>
</protein>
<dbReference type="PROSITE" id="PS50181">
    <property type="entry name" value="FBOX"/>
    <property type="match status" value="1"/>
</dbReference>
<dbReference type="AlphaFoldDB" id="A0A292Q542"/>
<reference evidence="2" key="1">
    <citation type="submission" date="2015-10" db="EMBL/GenBank/DDBJ databases">
        <authorList>
            <person name="Regsiter A."/>
            <person name="william w."/>
        </authorList>
    </citation>
    <scope>NUCLEOTIDE SEQUENCE</scope>
    <source>
        <strain evidence="2">Montdore</strain>
    </source>
</reference>
<evidence type="ECO:0000313" key="3">
    <source>
        <dbReference type="Proteomes" id="UP001412239"/>
    </source>
</evidence>
<sequence length="684" mass="78806">MDLRARPKRNDMLFDIIGNLPEDLVAEVLSYLPDMSDMRRLIHWQTVSKTWRRILHSPMTKVYHQLLLHNIHLRALLPPPHYYGSGHSFYSYAVFRRALRADLAIRKGNFRSATPQMYDACRGYVKEESYGAVDGGPFFSDGFLVWLERSSNLMTGGKTIRVRYLDFSNVNKTSAKQQPVSKSIFVTQFERPGESETQLGTVFKNTSNHWIAMGYGSGIVAFWSFMDKYITVMGLHESNKILWKLPLSALLPPPDGGNLYIREIFCSKDYLIISISRSATLQVFSMSSRKRIHLINLREGYHNKETTDFYYDTVASGNAEYAAGIGDNRYFMYANTGPTTFYHNIIPSYRETPSEFCFYCWDLKPQSPDAESRYSWNDQPESLEAEELLSNIPEPQFNIPIDPLASNQSISSADAPKPPRYNPPLTFLRPMSRRSINLSWQNPIRFTSPKIKLNTSTRELLFYCPQRCHPPHIYFRFSYPDPPNPDPPKALRAEEVPWCDSCMHDPYRHTARGYTPALRQDDSRFARLELEYNTELIFSDQSRWYRFALSPISVLRGGKSLCGAITGRKEHRCRLQMLKPNPPPHSLDDGRKTSVGGGIPGEMKAHWDVSMGKKAPRGSAQRYANRVWVGGGWEGVAVLFNGKFAVWRWGDYEAEEEDVFKEVAGTRRVFRRRPRRQSWLPWKA</sequence>
<evidence type="ECO:0000259" key="1">
    <source>
        <dbReference type="PROSITE" id="PS50181"/>
    </source>
</evidence>
<dbReference type="Proteomes" id="UP001412239">
    <property type="component" value="Unassembled WGS sequence"/>
</dbReference>
<evidence type="ECO:0000313" key="2">
    <source>
        <dbReference type="EMBL" id="CUS14859.1"/>
    </source>
</evidence>
<gene>
    <name evidence="2" type="ORF">GSTUAT00001144001</name>
</gene>
<organism evidence="2 3">
    <name type="scientific">Tuber aestivum</name>
    <name type="common">summer truffle</name>
    <dbReference type="NCBI Taxonomy" id="59557"/>
    <lineage>
        <taxon>Eukaryota</taxon>
        <taxon>Fungi</taxon>
        <taxon>Dikarya</taxon>
        <taxon>Ascomycota</taxon>
        <taxon>Pezizomycotina</taxon>
        <taxon>Pezizomycetes</taxon>
        <taxon>Pezizales</taxon>
        <taxon>Tuberaceae</taxon>
        <taxon>Tuber</taxon>
    </lineage>
</organism>
<dbReference type="EMBL" id="LN890955">
    <property type="protein sequence ID" value="CUS14859.1"/>
    <property type="molecule type" value="Genomic_DNA"/>
</dbReference>
<feature type="domain" description="F-box" evidence="1">
    <location>
        <begin position="14"/>
        <end position="66"/>
    </location>
</feature>
<accession>A0A292Q542</accession>
<dbReference type="InterPro" id="IPR001810">
    <property type="entry name" value="F-box_dom"/>
</dbReference>
<keyword evidence="3" id="KW-1185">Reference proteome</keyword>
<proteinExistence type="predicted"/>
<dbReference type="InterPro" id="IPR036047">
    <property type="entry name" value="F-box-like_dom_sf"/>
</dbReference>
<dbReference type="Gene3D" id="1.20.1280.50">
    <property type="match status" value="1"/>
</dbReference>
<name>A0A292Q542_9PEZI</name>
<dbReference type="Pfam" id="PF00646">
    <property type="entry name" value="F-box"/>
    <property type="match status" value="1"/>
</dbReference>